<protein>
    <recommendedName>
        <fullName evidence="3">CBM-cenC domain-containing protein</fullName>
    </recommendedName>
</protein>
<name>A0ABT7CYX9_9BACT</name>
<reference evidence="1 2" key="1">
    <citation type="submission" date="2023-05" db="EMBL/GenBank/DDBJ databases">
        <authorList>
            <person name="Zhang X."/>
        </authorList>
    </citation>
    <scope>NUCLEOTIDE SEQUENCE [LARGE SCALE GENOMIC DNA]</scope>
    <source>
        <strain evidence="1 2">DM2B3-1</strain>
    </source>
</reference>
<evidence type="ECO:0000313" key="1">
    <source>
        <dbReference type="EMBL" id="MDJ1498973.1"/>
    </source>
</evidence>
<dbReference type="Proteomes" id="UP001228581">
    <property type="component" value="Unassembled WGS sequence"/>
</dbReference>
<accession>A0ABT7CYX9</accession>
<evidence type="ECO:0000313" key="2">
    <source>
        <dbReference type="Proteomes" id="UP001228581"/>
    </source>
</evidence>
<dbReference type="EMBL" id="JASJOT010000078">
    <property type="protein sequence ID" value="MDJ1498973.1"/>
    <property type="molecule type" value="Genomic_DNA"/>
</dbReference>
<feature type="non-terminal residue" evidence="1">
    <location>
        <position position="347"/>
    </location>
</feature>
<gene>
    <name evidence="1" type="ORF">QNI19_38965</name>
</gene>
<dbReference type="RefSeq" id="WP_314006041.1">
    <property type="nucleotide sequence ID" value="NZ_JASJOT010000078.1"/>
</dbReference>
<sequence length="347" mass="36962">MQHFFTRFSLAYTQKVILLLFCITIGVKIQAQNLVTNGNFSNGNTGFTSEYTYVAPLNNTILYPEGLYTLTSNPVSVHNLFCSAASISSTSGSNVPPSGGTMLVGNGYDGASKKLWAQTVTLTPNTNYTFTFYAVALTDYTTLSFGLYGNCTRLGQDIKATATCGWKKYTMTFNSGVLTSLELSIRNISLVTSGNDIGIDDISLVKDNPAINYATISDDFVWQGYTTDWTKADNWGSCTVPTCSDDVVIPTGLTNYPVLASNTTGAVRSMTIQSGATVTLNSGSELQVCGNLLNSGTISASSTATITLMGTTNQAISGSSSTSPYVNLKINKNSGYVIPSNTIYIAK</sequence>
<comment type="caution">
    <text evidence="1">The sequence shown here is derived from an EMBL/GenBank/DDBJ whole genome shotgun (WGS) entry which is preliminary data.</text>
</comment>
<keyword evidence="2" id="KW-1185">Reference proteome</keyword>
<proteinExistence type="predicted"/>
<organism evidence="1 2">
    <name type="scientific">Xanthocytophaga flava</name>
    <dbReference type="NCBI Taxonomy" id="3048013"/>
    <lineage>
        <taxon>Bacteria</taxon>
        <taxon>Pseudomonadati</taxon>
        <taxon>Bacteroidota</taxon>
        <taxon>Cytophagia</taxon>
        <taxon>Cytophagales</taxon>
        <taxon>Rhodocytophagaceae</taxon>
        <taxon>Xanthocytophaga</taxon>
    </lineage>
</organism>
<evidence type="ECO:0008006" key="3">
    <source>
        <dbReference type="Google" id="ProtNLM"/>
    </source>
</evidence>
<dbReference type="Gene3D" id="2.60.120.260">
    <property type="entry name" value="Galactose-binding domain-like"/>
    <property type="match status" value="1"/>
</dbReference>